<name>A0A840U3V2_9BACT</name>
<gene>
    <name evidence="3" type="ORF">HNQ92_005170</name>
</gene>
<dbReference type="EMBL" id="JACHGF010000013">
    <property type="protein sequence ID" value="MBB5287008.1"/>
    <property type="molecule type" value="Genomic_DNA"/>
</dbReference>
<dbReference type="Gene3D" id="3.10.450.360">
    <property type="match status" value="1"/>
</dbReference>
<proteinExistence type="predicted"/>
<dbReference type="SUPFAM" id="SSF160574">
    <property type="entry name" value="BT0923-like"/>
    <property type="match status" value="1"/>
</dbReference>
<evidence type="ECO:0000313" key="3">
    <source>
        <dbReference type="EMBL" id="MBB5287008.1"/>
    </source>
</evidence>
<dbReference type="RefSeq" id="WP_184178685.1">
    <property type="nucleotide sequence ID" value="NZ_JACHGF010000013.1"/>
</dbReference>
<evidence type="ECO:0000256" key="1">
    <source>
        <dbReference type="SAM" id="SignalP"/>
    </source>
</evidence>
<comment type="caution">
    <text evidence="3">The sequence shown here is derived from an EMBL/GenBank/DDBJ whole genome shotgun (WGS) entry which is preliminary data.</text>
</comment>
<feature type="chain" id="PRO_5032535253" evidence="1">
    <location>
        <begin position="21"/>
        <end position="137"/>
    </location>
</feature>
<dbReference type="Proteomes" id="UP000557307">
    <property type="component" value="Unassembled WGS sequence"/>
</dbReference>
<evidence type="ECO:0000313" key="4">
    <source>
        <dbReference type="Proteomes" id="UP000557307"/>
    </source>
</evidence>
<feature type="signal peptide" evidence="1">
    <location>
        <begin position="1"/>
        <end position="20"/>
    </location>
</feature>
<accession>A0A840U3V2</accession>
<keyword evidence="1" id="KW-0732">Signal</keyword>
<dbReference type="Pfam" id="PF11396">
    <property type="entry name" value="PepSY_like"/>
    <property type="match status" value="1"/>
</dbReference>
<protein>
    <submittedName>
        <fullName evidence="3">Putative membrane protein YkoI</fullName>
    </submittedName>
</protein>
<keyword evidence="4" id="KW-1185">Reference proteome</keyword>
<reference evidence="3 4" key="1">
    <citation type="submission" date="2020-08" db="EMBL/GenBank/DDBJ databases">
        <title>Genomic Encyclopedia of Type Strains, Phase IV (KMG-IV): sequencing the most valuable type-strain genomes for metagenomic binning, comparative biology and taxonomic classification.</title>
        <authorList>
            <person name="Goeker M."/>
        </authorList>
    </citation>
    <scope>NUCLEOTIDE SEQUENCE [LARGE SCALE GENOMIC DNA]</scope>
    <source>
        <strain evidence="3 4">DSM 105074</strain>
    </source>
</reference>
<organism evidence="3 4">
    <name type="scientific">Rhabdobacter roseus</name>
    <dbReference type="NCBI Taxonomy" id="1655419"/>
    <lineage>
        <taxon>Bacteria</taxon>
        <taxon>Pseudomonadati</taxon>
        <taxon>Bacteroidota</taxon>
        <taxon>Cytophagia</taxon>
        <taxon>Cytophagales</taxon>
        <taxon>Cytophagaceae</taxon>
        <taxon>Rhabdobacter</taxon>
    </lineage>
</organism>
<sequence>MKRMILVALLAATSMFSANAQKVKADKVPATVKTAFTKAYPNASDVEWEKEKNGDFEVNFEQGTEEMSVVYNPQGVEQEVETEISTSKLPTAVQAALKGKKVKEAAIIKKGGKTYYEAEVGGKDLIFDASGKAVKMD</sequence>
<dbReference type="AlphaFoldDB" id="A0A840U3V2"/>
<evidence type="ECO:0000259" key="2">
    <source>
        <dbReference type="Pfam" id="PF11396"/>
    </source>
</evidence>
<feature type="domain" description="Putative beta-lactamase-inhibitor-like PepSY-like" evidence="2">
    <location>
        <begin position="18"/>
        <end position="75"/>
    </location>
</feature>
<dbReference type="InterPro" id="IPR021533">
    <property type="entry name" value="PepSY-like"/>
</dbReference>